<evidence type="ECO:0000256" key="2">
    <source>
        <dbReference type="ARBA" id="ARBA00011058"/>
    </source>
</evidence>
<dbReference type="GO" id="GO:0005524">
    <property type="term" value="F:ATP binding"/>
    <property type="evidence" value="ECO:0007669"/>
    <property type="project" value="UniProtKB-UniRule"/>
</dbReference>
<feature type="binding site" evidence="5">
    <location>
        <begin position="11"/>
        <end position="16"/>
    </location>
    <ligand>
        <name>ATP</name>
        <dbReference type="ChEBI" id="CHEBI:30616"/>
    </ligand>
</feature>
<comment type="similarity">
    <text evidence="2">In the C-terminal section; belongs to the UPF0157 (GrpB) family.</text>
</comment>
<dbReference type="GO" id="GO:0004140">
    <property type="term" value="F:dephospho-CoA kinase activity"/>
    <property type="evidence" value="ECO:0007669"/>
    <property type="project" value="UniProtKB-UniRule"/>
</dbReference>
<dbReference type="EMBL" id="LT629701">
    <property type="protein sequence ID" value="SDM78240.1"/>
    <property type="molecule type" value="Genomic_DNA"/>
</dbReference>
<dbReference type="SUPFAM" id="SSF52540">
    <property type="entry name" value="P-loop containing nucleoside triphosphate hydrolases"/>
    <property type="match status" value="1"/>
</dbReference>
<comment type="subcellular location">
    <subcellularLocation>
        <location evidence="5">Cytoplasm</location>
    </subcellularLocation>
</comment>
<keyword evidence="8" id="KW-1185">Reference proteome</keyword>
<dbReference type="AlphaFoldDB" id="A0A1G9W172"/>
<keyword evidence="3 5" id="KW-0547">Nucleotide-binding</keyword>
<evidence type="ECO:0000256" key="4">
    <source>
        <dbReference type="ARBA" id="ARBA00022840"/>
    </source>
</evidence>
<comment type="pathway">
    <text evidence="5">Cofactor biosynthesis; coenzyme A biosynthesis; CoA from (R)-pantothenate: step 5/5.</text>
</comment>
<evidence type="ECO:0000256" key="6">
    <source>
        <dbReference type="NCBIfam" id="TIGR00152"/>
    </source>
</evidence>
<dbReference type="Proteomes" id="UP000183376">
    <property type="component" value="Chromosome I"/>
</dbReference>
<proteinExistence type="inferred from homology"/>
<dbReference type="STRING" id="211114.SAMN04489726_3344"/>
<dbReference type="eggNOG" id="COG0237">
    <property type="taxonomic scope" value="Bacteria"/>
</dbReference>
<dbReference type="SUPFAM" id="SSF81301">
    <property type="entry name" value="Nucleotidyltransferase"/>
    <property type="match status" value="1"/>
</dbReference>
<dbReference type="GO" id="GO:0015937">
    <property type="term" value="P:coenzyme A biosynthetic process"/>
    <property type="evidence" value="ECO:0007669"/>
    <property type="project" value="UniProtKB-UniRule"/>
</dbReference>
<evidence type="ECO:0000256" key="5">
    <source>
        <dbReference type="HAMAP-Rule" id="MF_00376"/>
    </source>
</evidence>
<accession>A0A1G9W172</accession>
<dbReference type="CDD" id="cd02022">
    <property type="entry name" value="DPCK"/>
    <property type="match status" value="1"/>
</dbReference>
<keyword evidence="5 7" id="KW-0418">Kinase</keyword>
<evidence type="ECO:0000256" key="3">
    <source>
        <dbReference type="ARBA" id="ARBA00022741"/>
    </source>
</evidence>
<dbReference type="UniPathway" id="UPA00241">
    <property type="reaction ID" value="UER00356"/>
</dbReference>
<dbReference type="Gene3D" id="3.40.50.300">
    <property type="entry name" value="P-loop containing nucleotide triphosphate hydrolases"/>
    <property type="match status" value="1"/>
</dbReference>
<dbReference type="Pfam" id="PF01121">
    <property type="entry name" value="CoaE"/>
    <property type="match status" value="1"/>
</dbReference>
<dbReference type="Gene3D" id="3.30.460.10">
    <property type="entry name" value="Beta Polymerase, domain 2"/>
    <property type="match status" value="1"/>
</dbReference>
<comment type="similarity">
    <text evidence="5">Belongs to the CoaE family.</text>
</comment>
<evidence type="ECO:0000256" key="1">
    <source>
        <dbReference type="ARBA" id="ARBA00008826"/>
    </source>
</evidence>
<comment type="function">
    <text evidence="5">Catalyzes the phosphorylation of the 3'-hydroxyl group of dephosphocoenzyme A to form coenzyme A.</text>
</comment>
<evidence type="ECO:0000313" key="7">
    <source>
        <dbReference type="EMBL" id="SDM78240.1"/>
    </source>
</evidence>
<dbReference type="OrthoDB" id="9812943at2"/>
<gene>
    <name evidence="5" type="primary">coaE</name>
    <name evidence="7" type="ORF">SAMN04489726_3344</name>
</gene>
<organism evidence="7 8">
    <name type="scientific">Allokutzneria albata</name>
    <name type="common">Kibdelosporangium albatum</name>
    <dbReference type="NCBI Taxonomy" id="211114"/>
    <lineage>
        <taxon>Bacteria</taxon>
        <taxon>Bacillati</taxon>
        <taxon>Actinomycetota</taxon>
        <taxon>Actinomycetes</taxon>
        <taxon>Pseudonocardiales</taxon>
        <taxon>Pseudonocardiaceae</taxon>
        <taxon>Allokutzneria</taxon>
    </lineage>
</organism>
<comment type="similarity">
    <text evidence="1">In the N-terminal section; belongs to the CoaE family.</text>
</comment>
<keyword evidence="4 5" id="KW-0067">ATP-binding</keyword>
<dbReference type="Pfam" id="PF04229">
    <property type="entry name" value="GrpB"/>
    <property type="match status" value="1"/>
</dbReference>
<dbReference type="PROSITE" id="PS51219">
    <property type="entry name" value="DPCK"/>
    <property type="match status" value="1"/>
</dbReference>
<dbReference type="InterPro" id="IPR001977">
    <property type="entry name" value="Depp_CoAkinase"/>
</dbReference>
<comment type="catalytic activity">
    <reaction evidence="5">
        <text>3'-dephospho-CoA + ATP = ADP + CoA + H(+)</text>
        <dbReference type="Rhea" id="RHEA:18245"/>
        <dbReference type="ChEBI" id="CHEBI:15378"/>
        <dbReference type="ChEBI" id="CHEBI:30616"/>
        <dbReference type="ChEBI" id="CHEBI:57287"/>
        <dbReference type="ChEBI" id="CHEBI:57328"/>
        <dbReference type="ChEBI" id="CHEBI:456216"/>
        <dbReference type="EC" id="2.7.1.24"/>
    </reaction>
</comment>
<keyword evidence="5" id="KW-0963">Cytoplasm</keyword>
<dbReference type="eggNOG" id="COG2320">
    <property type="taxonomic scope" value="Bacteria"/>
</dbReference>
<dbReference type="EC" id="2.7.1.24" evidence="5 6"/>
<protein>
    <recommendedName>
        <fullName evidence="5 6">Dephospho-CoA kinase</fullName>
        <ecNumber evidence="5 6">2.7.1.24</ecNumber>
    </recommendedName>
    <alternativeName>
        <fullName evidence="5">Dephosphocoenzyme A kinase</fullName>
    </alternativeName>
</protein>
<dbReference type="HAMAP" id="MF_00376">
    <property type="entry name" value="Dephospho_CoA_kinase"/>
    <property type="match status" value="1"/>
</dbReference>
<reference evidence="7 8" key="1">
    <citation type="submission" date="2016-10" db="EMBL/GenBank/DDBJ databases">
        <authorList>
            <person name="de Groot N.N."/>
        </authorList>
    </citation>
    <scope>NUCLEOTIDE SEQUENCE [LARGE SCALE GENOMIC DNA]</scope>
    <source>
        <strain evidence="7 8">DSM 44149</strain>
    </source>
</reference>
<dbReference type="PANTHER" id="PTHR34822:SF1">
    <property type="entry name" value="GRPB FAMILY PROTEIN"/>
    <property type="match status" value="1"/>
</dbReference>
<dbReference type="PANTHER" id="PTHR34822">
    <property type="entry name" value="GRPB DOMAIN PROTEIN (AFU_ORTHOLOGUE AFUA_1G01530)"/>
    <property type="match status" value="1"/>
</dbReference>
<evidence type="ECO:0000313" key="8">
    <source>
        <dbReference type="Proteomes" id="UP000183376"/>
    </source>
</evidence>
<keyword evidence="5" id="KW-0173">Coenzyme A biosynthesis</keyword>
<dbReference type="NCBIfam" id="TIGR00152">
    <property type="entry name" value="dephospho-CoA kinase"/>
    <property type="match status" value="1"/>
</dbReference>
<keyword evidence="5" id="KW-0808">Transferase</keyword>
<dbReference type="InterPro" id="IPR007344">
    <property type="entry name" value="GrpB/CoaE"/>
</dbReference>
<sequence length="396" mass="42344">MLRVGLTGGIGSGKSTVSGRLGELGAVVIDSDLLAREVVAPGTEGLRDIVAAFGEGVLAADGSLDRAALAAIVFSDDDARRTLNGIVHPRVAARTGEMMAAAPSDAIVVHDVPLLVENGMAPAYHLVLVVDAPVEERVRRLVAARGMAEADARSRIAAQAGDEQRRAAADVWLDNGGERTVVLSEVDRLWAERLVPFEVNVREQRVHGAGSPKIVDYNPEWPAAAARLIARVQAATGGAPVEHIGSTAVPGLAAKNVIDLQLGVDSLEEADKLAHALAEAGFPRYPDALTDTVLPSHPDPEVWRKRVHCSADPGRPVNLHVRVRQWPAWRYVLIFRDWLRAHPEEVAAYAAVKRELAPEFAADGGATRYADAKSPWIQAALTRAVEWSGGSADRPW</sequence>
<name>A0A1G9W172_ALLAB</name>
<dbReference type="GO" id="GO:0005737">
    <property type="term" value="C:cytoplasm"/>
    <property type="evidence" value="ECO:0007669"/>
    <property type="project" value="UniProtKB-SubCell"/>
</dbReference>
<dbReference type="NCBIfam" id="NF002879">
    <property type="entry name" value="PRK03333.1"/>
    <property type="match status" value="1"/>
</dbReference>
<dbReference type="RefSeq" id="WP_030431514.1">
    <property type="nucleotide sequence ID" value="NZ_JOEF01000019.1"/>
</dbReference>
<dbReference type="InterPro" id="IPR043519">
    <property type="entry name" value="NT_sf"/>
</dbReference>
<dbReference type="InterPro" id="IPR027417">
    <property type="entry name" value="P-loop_NTPase"/>
</dbReference>